<protein>
    <submittedName>
        <fullName evidence="2">ATP-binding protein</fullName>
    </submittedName>
</protein>
<dbReference type="GO" id="GO:0005524">
    <property type="term" value="F:ATP binding"/>
    <property type="evidence" value="ECO:0007669"/>
    <property type="project" value="UniProtKB-KW"/>
</dbReference>
<feature type="domain" description="AAA+ ATPase" evidence="1">
    <location>
        <begin position="38"/>
        <end position="154"/>
    </location>
</feature>
<keyword evidence="2" id="KW-0547">Nucleotide-binding</keyword>
<dbReference type="InterPro" id="IPR003593">
    <property type="entry name" value="AAA+_ATPase"/>
</dbReference>
<sequence length="403" mass="47035">MNSLKQIILDQKVRLEKKFERERIIERETPDLRKYVSSPNVLAILGVRRSGKSTLSQLLVRGSNYGYVNFDDERLYSLKAEDLSKVEKAIYELFGDVDYFLFDEIHNIPGWELFVNRLREEGKKIIITGSNSKMLSGELSTHLTGRHIDYTLFPFSFSEYLKFKGIKIERVNDTFTSLSESVIKRELENYLKLGGFPEVHKVSEDIIHSIVSDIITKDIIFRLKIKRIRTFHDFAFSLLSYYSNEVSLNRFSKMLKLSINTVEEWFNAMIEAYLILPCERYSESPKARLVSPKKIYLVDPGIASLVLLDNSIGRIMENTVAIHLARKGEKLQYYKSEKGEIDFVTRNEFIQVTFAEGKDDINKREVEVLKDVKGKKKIVVTWDYEDKVEDIQFIPLWKYLLSE</sequence>
<dbReference type="PANTHER" id="PTHR33295:SF19">
    <property type="entry name" value="ARCHAEAL ATPASE"/>
    <property type="match status" value="1"/>
</dbReference>
<dbReference type="Pfam" id="PF13635">
    <property type="entry name" value="DUF4143"/>
    <property type="match status" value="1"/>
</dbReference>
<proteinExistence type="predicted"/>
<dbReference type="Gene3D" id="3.40.50.300">
    <property type="entry name" value="P-loop containing nucleotide triphosphate hydrolases"/>
    <property type="match status" value="1"/>
</dbReference>
<dbReference type="GeneID" id="92355557"/>
<dbReference type="PANTHER" id="PTHR33295">
    <property type="entry name" value="ATPASE"/>
    <property type="match status" value="1"/>
</dbReference>
<dbReference type="InterPro" id="IPR025420">
    <property type="entry name" value="DUF4143"/>
</dbReference>
<evidence type="ECO:0000313" key="2">
    <source>
        <dbReference type="EMBL" id="BFH74657.1"/>
    </source>
</evidence>
<organism evidence="2">
    <name type="scientific">Sulfurisphaera javensis</name>
    <dbReference type="NCBI Taxonomy" id="2049879"/>
    <lineage>
        <taxon>Archaea</taxon>
        <taxon>Thermoproteota</taxon>
        <taxon>Thermoprotei</taxon>
        <taxon>Sulfolobales</taxon>
        <taxon>Sulfolobaceae</taxon>
        <taxon>Sulfurisphaera</taxon>
    </lineage>
</organism>
<dbReference type="AlphaFoldDB" id="A0AAT9GV81"/>
<dbReference type="Pfam" id="PF13173">
    <property type="entry name" value="AAA_14"/>
    <property type="match status" value="1"/>
</dbReference>
<dbReference type="SMART" id="SM00382">
    <property type="entry name" value="AAA"/>
    <property type="match status" value="1"/>
</dbReference>
<dbReference type="SUPFAM" id="SSF52540">
    <property type="entry name" value="P-loop containing nucleoside triphosphate hydrolases"/>
    <property type="match status" value="1"/>
</dbReference>
<gene>
    <name evidence="2" type="ORF">SJAV_26010</name>
</gene>
<dbReference type="InterPro" id="IPR041682">
    <property type="entry name" value="AAA_14"/>
</dbReference>
<dbReference type="EMBL" id="AP031322">
    <property type="protein sequence ID" value="BFH74657.1"/>
    <property type="molecule type" value="Genomic_DNA"/>
</dbReference>
<dbReference type="KEGG" id="sjv:SJAV_26010"/>
<keyword evidence="2" id="KW-0067">ATP-binding</keyword>
<dbReference type="InterPro" id="IPR027417">
    <property type="entry name" value="P-loop_NTPase"/>
</dbReference>
<dbReference type="RefSeq" id="WP_369610149.1">
    <property type="nucleotide sequence ID" value="NZ_AP031322.1"/>
</dbReference>
<name>A0AAT9GV81_9CREN</name>
<evidence type="ECO:0000259" key="1">
    <source>
        <dbReference type="SMART" id="SM00382"/>
    </source>
</evidence>
<reference evidence="2" key="1">
    <citation type="submission" date="2024-03" db="EMBL/GenBank/DDBJ databases">
        <title>Complete genome sequence of Sulfurisphaera javensis strain KD-1.</title>
        <authorList>
            <person name="Sakai H."/>
            <person name="Nur N."/>
            <person name="Suwanto A."/>
            <person name="Kurosawa N."/>
        </authorList>
    </citation>
    <scope>NUCLEOTIDE SEQUENCE</scope>
    <source>
        <strain evidence="2">KD-1</strain>
    </source>
</reference>
<accession>A0AAT9GV81</accession>